<accession>A0A1Y3GB64</accession>
<dbReference type="SUPFAM" id="SSF56507">
    <property type="entry name" value="Methionine synthase activation domain-like"/>
    <property type="match status" value="1"/>
</dbReference>
<dbReference type="Gene3D" id="3.40.109.40">
    <property type="match status" value="1"/>
</dbReference>
<protein>
    <submittedName>
        <fullName evidence="1">Vitamin B12 dependent methionine synthase activation domain fused to iron-sulfur cluster</fullName>
    </submittedName>
</protein>
<gene>
    <name evidence="1" type="ORF">AMET1_0350</name>
</gene>
<dbReference type="Proteomes" id="UP000195137">
    <property type="component" value="Unassembled WGS sequence"/>
</dbReference>
<organism evidence="1 2">
    <name type="scientific">Methanonatronarchaeum thermophilum</name>
    <dbReference type="NCBI Taxonomy" id="1927129"/>
    <lineage>
        <taxon>Archaea</taxon>
        <taxon>Methanobacteriati</taxon>
        <taxon>Methanobacteriota</taxon>
        <taxon>Methanonatronarchaeia</taxon>
        <taxon>Methanonatronarchaeales</taxon>
        <taxon>Methanonatronarchaeaceae</taxon>
        <taxon>Methanonatronarchaeum</taxon>
    </lineage>
</organism>
<keyword evidence="2" id="KW-1185">Reference proteome</keyword>
<dbReference type="GO" id="GO:0008705">
    <property type="term" value="F:methionine synthase activity"/>
    <property type="evidence" value="ECO:0007669"/>
    <property type="project" value="InterPro"/>
</dbReference>
<evidence type="ECO:0000313" key="2">
    <source>
        <dbReference type="Proteomes" id="UP000195137"/>
    </source>
</evidence>
<dbReference type="RefSeq" id="WP_143406800.1">
    <property type="nucleotide sequence ID" value="NZ_MRZU01000003.1"/>
</dbReference>
<comment type="caution">
    <text evidence="1">The sequence shown here is derived from an EMBL/GenBank/DDBJ whole genome shotgun (WGS) entry which is preliminary data.</text>
</comment>
<dbReference type="AlphaFoldDB" id="A0A1Y3GB64"/>
<name>A0A1Y3GB64_9EURY</name>
<sequence length="228" mass="25818">MDIHLEYIYENIDVDLDIESVVNGPPFTNWVQNKQTKNKVLEVIYEIKDEVFSYIEPRSVQKIIEKQGSGIDKYSPPKGLLESEFLAIGVVTIGDNIYKNPIRQEVGSGQERMNLDLLVCDALENIVLDKALREVCLELRNKVKEKGLNTTRVIPPGSGRVDWGIENQEFIFNQIDAHKIGVKLENTNALSPQKTLSFVLGLGQHINDIKNIFSCKGCPRTECPYRAE</sequence>
<dbReference type="InterPro" id="IPR037010">
    <property type="entry name" value="VitB12-dep_Met_synth_activ_sf"/>
</dbReference>
<proteinExistence type="predicted"/>
<dbReference type="EMBL" id="MRZU01000003">
    <property type="protein sequence ID" value="OUJ18701.1"/>
    <property type="molecule type" value="Genomic_DNA"/>
</dbReference>
<dbReference type="OrthoDB" id="383649at2157"/>
<evidence type="ECO:0000313" key="1">
    <source>
        <dbReference type="EMBL" id="OUJ18701.1"/>
    </source>
</evidence>
<reference evidence="1 2" key="1">
    <citation type="submission" date="2016-12" db="EMBL/GenBank/DDBJ databases">
        <title>Discovery of methanogenic haloarchaea.</title>
        <authorList>
            <person name="Sorokin D.Y."/>
            <person name="Makarova K.S."/>
            <person name="Abbas B."/>
            <person name="Ferrer M."/>
            <person name="Golyshin P.N."/>
        </authorList>
    </citation>
    <scope>NUCLEOTIDE SEQUENCE [LARGE SCALE GENOMIC DNA]</scope>
    <source>
        <strain evidence="1">AMET1</strain>
    </source>
</reference>